<dbReference type="AlphaFoldDB" id="A0A0P8WL33"/>
<protein>
    <recommendedName>
        <fullName evidence="2">DUF7922 domain-containing protein</fullName>
    </recommendedName>
</protein>
<dbReference type="EMBL" id="LKET01000043">
    <property type="protein sequence ID" value="KPU43089.1"/>
    <property type="molecule type" value="Genomic_DNA"/>
</dbReference>
<sequence>MAAKKSYNRFFIIFQEEDKGYGIGPGRMPTGYVKVETKNDKGKVTAYVQNLKPFENGECLYKCYLISHKDGKDSVAYLGIMNIDEFGRGESSWESGADNAFDTKLSIDKFNAAAIIVDREDADSVVAPLAGYMSKEKFEWRSAIPNPKAKAVQPAVQTDEDKPEDESVESIMFSKYEKEISGIIEGEAEVLSESLEVKEEEAPVENVSANEPEEKREYVNIIDQAEESAANYTRDKHKHNKKDDKKKKKNLYGHMQDMNLSPYSALMGYPNCMGQQQLPMGMSMGMPASMHMGCPFMTGNQNMMGMGLMGMDYQNFMGYPNMMGMETMDDLDNDAEEGRDMIKDALEDILEDYEEIKMDKDFPSCRLWKVDMDKYQRDGRKMFVFPCYDLIFYPFLNNANINIQNSMKKYGHYLFGIQYQDKGDRQAGRALRRLVFGIPGTNNPFEQPFPGMGDFVSWIPSSKGSKDMGYWVMMYDPITGIIGQND</sequence>
<dbReference type="RefSeq" id="WP_054876334.1">
    <property type="nucleotide sequence ID" value="NZ_LKET01000043.1"/>
</dbReference>
<feature type="domain" description="DUF7922" evidence="2">
    <location>
        <begin position="10"/>
        <end position="138"/>
    </location>
</feature>
<keyword evidence="4" id="KW-1185">Reference proteome</keyword>
<gene>
    <name evidence="3" type="ORF">OXPF_33390</name>
</gene>
<evidence type="ECO:0000259" key="2">
    <source>
        <dbReference type="Pfam" id="PF25538"/>
    </source>
</evidence>
<evidence type="ECO:0000313" key="3">
    <source>
        <dbReference type="EMBL" id="KPU43089.1"/>
    </source>
</evidence>
<organism evidence="3 4">
    <name type="scientific">Oxobacter pfennigii</name>
    <dbReference type="NCBI Taxonomy" id="36849"/>
    <lineage>
        <taxon>Bacteria</taxon>
        <taxon>Bacillati</taxon>
        <taxon>Bacillota</taxon>
        <taxon>Clostridia</taxon>
        <taxon>Eubacteriales</taxon>
        <taxon>Clostridiaceae</taxon>
        <taxon>Oxobacter</taxon>
    </lineage>
</organism>
<name>A0A0P8WL33_9CLOT</name>
<accession>A0A0P8WL33</accession>
<dbReference type="STRING" id="36849.OXPF_33390"/>
<dbReference type="Proteomes" id="UP000050326">
    <property type="component" value="Unassembled WGS sequence"/>
</dbReference>
<feature type="compositionally biased region" description="Basic residues" evidence="1">
    <location>
        <begin position="235"/>
        <end position="249"/>
    </location>
</feature>
<feature type="region of interest" description="Disordered" evidence="1">
    <location>
        <begin position="227"/>
        <end position="249"/>
    </location>
</feature>
<comment type="caution">
    <text evidence="3">The sequence shown here is derived from an EMBL/GenBank/DDBJ whole genome shotgun (WGS) entry which is preliminary data.</text>
</comment>
<evidence type="ECO:0000256" key="1">
    <source>
        <dbReference type="SAM" id="MobiDB-lite"/>
    </source>
</evidence>
<dbReference type="Pfam" id="PF25538">
    <property type="entry name" value="DUF7922"/>
    <property type="match status" value="1"/>
</dbReference>
<dbReference type="InterPro" id="IPR057682">
    <property type="entry name" value="DUF7922"/>
</dbReference>
<evidence type="ECO:0000313" key="4">
    <source>
        <dbReference type="Proteomes" id="UP000050326"/>
    </source>
</evidence>
<proteinExistence type="predicted"/>
<dbReference type="OrthoDB" id="1705475at2"/>
<reference evidence="3 4" key="1">
    <citation type="submission" date="2015-09" db="EMBL/GenBank/DDBJ databases">
        <title>Genome sequence of Oxobacter pfennigii DSM 3222.</title>
        <authorList>
            <person name="Poehlein A."/>
            <person name="Bengelsdorf F.R."/>
            <person name="Schiel-Bengelsdorf B."/>
            <person name="Duerre P."/>
            <person name="Daniel R."/>
        </authorList>
    </citation>
    <scope>NUCLEOTIDE SEQUENCE [LARGE SCALE GENOMIC DNA]</scope>
    <source>
        <strain evidence="3 4">DSM 3222</strain>
    </source>
</reference>